<evidence type="ECO:0000256" key="1">
    <source>
        <dbReference type="SAM" id="MobiDB-lite"/>
    </source>
</evidence>
<evidence type="ECO:0000313" key="2">
    <source>
        <dbReference type="EMBL" id="GMM35083.1"/>
    </source>
</evidence>
<accession>A0AAV5QLN3</accession>
<name>A0AAV5QLN3_9ASCO</name>
<gene>
    <name evidence="2" type="ORF">DASC09_024080</name>
</gene>
<protein>
    <submittedName>
        <fullName evidence="2">Uncharacterized protein</fullName>
    </submittedName>
</protein>
<sequence>MPNYLYGSKQKSPRKNSKHVDSGVCTILTHAVEVRFRTYQIHQGTNNNACVPRMVQRHIDWVGLPEKSIEAQDRAQARVGTRL</sequence>
<proteinExistence type="predicted"/>
<dbReference type="AlphaFoldDB" id="A0AAV5QLN3"/>
<keyword evidence="3" id="KW-1185">Reference proteome</keyword>
<dbReference type="Proteomes" id="UP001360560">
    <property type="component" value="Unassembled WGS sequence"/>
</dbReference>
<organism evidence="2 3">
    <name type="scientific">Saccharomycopsis crataegensis</name>
    <dbReference type="NCBI Taxonomy" id="43959"/>
    <lineage>
        <taxon>Eukaryota</taxon>
        <taxon>Fungi</taxon>
        <taxon>Dikarya</taxon>
        <taxon>Ascomycota</taxon>
        <taxon>Saccharomycotina</taxon>
        <taxon>Saccharomycetes</taxon>
        <taxon>Saccharomycopsidaceae</taxon>
        <taxon>Saccharomycopsis</taxon>
    </lineage>
</organism>
<comment type="caution">
    <text evidence="2">The sequence shown here is derived from an EMBL/GenBank/DDBJ whole genome shotgun (WGS) entry which is preliminary data.</text>
</comment>
<dbReference type="GeneID" id="90073062"/>
<feature type="region of interest" description="Disordered" evidence="1">
    <location>
        <begin position="1"/>
        <end position="20"/>
    </location>
</feature>
<reference evidence="2 3" key="1">
    <citation type="journal article" date="2023" name="Elife">
        <title>Identification of key yeast species and microbe-microbe interactions impacting larval growth of Drosophila in the wild.</title>
        <authorList>
            <person name="Mure A."/>
            <person name="Sugiura Y."/>
            <person name="Maeda R."/>
            <person name="Honda K."/>
            <person name="Sakurai N."/>
            <person name="Takahashi Y."/>
            <person name="Watada M."/>
            <person name="Katoh T."/>
            <person name="Gotoh A."/>
            <person name="Gotoh Y."/>
            <person name="Taniguchi I."/>
            <person name="Nakamura K."/>
            <person name="Hayashi T."/>
            <person name="Katayama T."/>
            <person name="Uemura T."/>
            <person name="Hattori Y."/>
        </authorList>
    </citation>
    <scope>NUCLEOTIDE SEQUENCE [LARGE SCALE GENOMIC DNA]</scope>
    <source>
        <strain evidence="2 3">SC-9</strain>
    </source>
</reference>
<dbReference type="EMBL" id="BTFZ01000004">
    <property type="protein sequence ID" value="GMM35083.1"/>
    <property type="molecule type" value="Genomic_DNA"/>
</dbReference>
<dbReference type="RefSeq" id="XP_064852083.1">
    <property type="nucleotide sequence ID" value="XM_064996011.1"/>
</dbReference>
<evidence type="ECO:0000313" key="3">
    <source>
        <dbReference type="Proteomes" id="UP001360560"/>
    </source>
</evidence>